<dbReference type="PANTHER" id="PTHR12714:SF24">
    <property type="entry name" value="SLR1182 PROTEIN"/>
    <property type="match status" value="1"/>
</dbReference>
<evidence type="ECO:0000256" key="3">
    <source>
        <dbReference type="ARBA" id="ARBA00022989"/>
    </source>
</evidence>
<accession>A0A1I1HXC7</accession>
<gene>
    <name evidence="6" type="ORF">SAMN05421747_10780</name>
</gene>
<dbReference type="InterPro" id="IPR007318">
    <property type="entry name" value="Phopholipid_MeTrfase"/>
</dbReference>
<dbReference type="STRING" id="623281.SAMN05421747_10780"/>
<comment type="subcellular location">
    <subcellularLocation>
        <location evidence="1">Endomembrane system</location>
        <topology evidence="1">Multi-pass membrane protein</topology>
    </subcellularLocation>
</comment>
<keyword evidence="3 5" id="KW-1133">Transmembrane helix</keyword>
<dbReference type="Gene3D" id="1.20.120.1630">
    <property type="match status" value="1"/>
</dbReference>
<evidence type="ECO:0000313" key="6">
    <source>
        <dbReference type="EMBL" id="SFC26628.1"/>
    </source>
</evidence>
<dbReference type="GO" id="GO:0032259">
    <property type="term" value="P:methylation"/>
    <property type="evidence" value="ECO:0007669"/>
    <property type="project" value="UniProtKB-KW"/>
</dbReference>
<dbReference type="GO" id="GO:0012505">
    <property type="term" value="C:endomembrane system"/>
    <property type="evidence" value="ECO:0007669"/>
    <property type="project" value="UniProtKB-SubCell"/>
</dbReference>
<feature type="transmembrane region" description="Helical" evidence="5">
    <location>
        <begin position="36"/>
        <end position="58"/>
    </location>
</feature>
<dbReference type="GO" id="GO:0008168">
    <property type="term" value="F:methyltransferase activity"/>
    <property type="evidence" value="ECO:0007669"/>
    <property type="project" value="UniProtKB-KW"/>
</dbReference>
<feature type="transmembrane region" description="Helical" evidence="5">
    <location>
        <begin position="9"/>
        <end position="30"/>
    </location>
</feature>
<dbReference type="PANTHER" id="PTHR12714">
    <property type="entry name" value="PROTEIN-S ISOPRENYLCYSTEINE O-METHYLTRANSFERASE"/>
    <property type="match status" value="1"/>
</dbReference>
<dbReference type="Proteomes" id="UP000199577">
    <property type="component" value="Unassembled WGS sequence"/>
</dbReference>
<evidence type="ECO:0000256" key="5">
    <source>
        <dbReference type="SAM" id="Phobius"/>
    </source>
</evidence>
<keyword evidence="7" id="KW-1185">Reference proteome</keyword>
<keyword evidence="2 5" id="KW-0812">Transmembrane</keyword>
<dbReference type="EMBL" id="FOLL01000007">
    <property type="protein sequence ID" value="SFC26628.1"/>
    <property type="molecule type" value="Genomic_DNA"/>
</dbReference>
<keyword evidence="6" id="KW-0808">Transferase</keyword>
<keyword evidence="6" id="KW-0489">Methyltransferase</keyword>
<dbReference type="Pfam" id="PF04191">
    <property type="entry name" value="PEMT"/>
    <property type="match status" value="1"/>
</dbReference>
<reference evidence="6 7" key="1">
    <citation type="submission" date="2016-10" db="EMBL/GenBank/DDBJ databases">
        <authorList>
            <person name="de Groot N.N."/>
        </authorList>
    </citation>
    <scope>NUCLEOTIDE SEQUENCE [LARGE SCALE GENOMIC DNA]</scope>
    <source>
        <strain evidence="6 7">DSM 22900</strain>
    </source>
</reference>
<dbReference type="OrthoDB" id="9782395at2"/>
<name>A0A1I1HXC7_9SPHI</name>
<organism evidence="6 7">
    <name type="scientific">Parapedobacter composti</name>
    <dbReference type="NCBI Taxonomy" id="623281"/>
    <lineage>
        <taxon>Bacteria</taxon>
        <taxon>Pseudomonadati</taxon>
        <taxon>Bacteroidota</taxon>
        <taxon>Sphingobacteriia</taxon>
        <taxon>Sphingobacteriales</taxon>
        <taxon>Sphingobacteriaceae</taxon>
        <taxon>Parapedobacter</taxon>
    </lineage>
</organism>
<evidence type="ECO:0000256" key="4">
    <source>
        <dbReference type="ARBA" id="ARBA00023136"/>
    </source>
</evidence>
<dbReference type="RefSeq" id="WP_090973336.1">
    <property type="nucleotide sequence ID" value="NZ_FOLL01000007.1"/>
</dbReference>
<evidence type="ECO:0000256" key="2">
    <source>
        <dbReference type="ARBA" id="ARBA00022692"/>
    </source>
</evidence>
<sequence>MGARIPPDFILLCCGILMWLSATYLPQFGFNAPYRFVVAGATLLCGLVIIFSAKAALARHRTTERPDRRSLLRATTLVTNGIYNHSRNPIYLGMTILLGGWWLFLMNWISIGALFVFVGLLTKFQILPEEKALERIFGADYRRYRSRVRRWI</sequence>
<keyword evidence="4 5" id="KW-0472">Membrane</keyword>
<proteinExistence type="predicted"/>
<feature type="transmembrane region" description="Helical" evidence="5">
    <location>
        <begin position="98"/>
        <end position="121"/>
    </location>
</feature>
<evidence type="ECO:0000313" key="7">
    <source>
        <dbReference type="Proteomes" id="UP000199577"/>
    </source>
</evidence>
<evidence type="ECO:0000256" key="1">
    <source>
        <dbReference type="ARBA" id="ARBA00004127"/>
    </source>
</evidence>
<protein>
    <submittedName>
        <fullName evidence="6">Protein-S-isoprenylcysteine O-methyltransferase Ste14</fullName>
    </submittedName>
</protein>
<dbReference type="AlphaFoldDB" id="A0A1I1HXC7"/>